<dbReference type="Pfam" id="PF00106">
    <property type="entry name" value="adh_short"/>
    <property type="match status" value="1"/>
</dbReference>
<reference evidence="5 6" key="1">
    <citation type="submission" date="2024-09" db="EMBL/GenBank/DDBJ databases">
        <authorList>
            <person name="Sun Q."/>
            <person name="Mori K."/>
        </authorList>
    </citation>
    <scope>NUCLEOTIDE SEQUENCE [LARGE SCALE GENOMIC DNA]</scope>
    <source>
        <strain evidence="5 6">CCM 7659</strain>
    </source>
</reference>
<gene>
    <name evidence="5" type="ORF">ACFFVD_05225</name>
</gene>
<dbReference type="PRINTS" id="PR00081">
    <property type="entry name" value="GDHRDH"/>
</dbReference>
<evidence type="ECO:0000256" key="3">
    <source>
        <dbReference type="ARBA" id="ARBA00023002"/>
    </source>
</evidence>
<dbReference type="PANTHER" id="PTHR43391">
    <property type="entry name" value="RETINOL DEHYDROGENASE-RELATED"/>
    <property type="match status" value="1"/>
</dbReference>
<keyword evidence="6" id="KW-1185">Reference proteome</keyword>
<proteinExistence type="inferred from homology"/>
<dbReference type="NCBIfam" id="NF006123">
    <property type="entry name" value="PRK08267.1"/>
    <property type="match status" value="1"/>
</dbReference>
<comment type="similarity">
    <text evidence="1 4">Belongs to the short-chain dehydrogenases/reductases (SDR) family.</text>
</comment>
<dbReference type="InterPro" id="IPR002347">
    <property type="entry name" value="SDR_fam"/>
</dbReference>
<dbReference type="Gene3D" id="3.40.50.720">
    <property type="entry name" value="NAD(P)-binding Rossmann-like Domain"/>
    <property type="match status" value="1"/>
</dbReference>
<dbReference type="InterPro" id="IPR036291">
    <property type="entry name" value="NAD(P)-bd_dom_sf"/>
</dbReference>
<evidence type="ECO:0000313" key="6">
    <source>
        <dbReference type="Proteomes" id="UP001589700"/>
    </source>
</evidence>
<dbReference type="EMBL" id="JBHMDY010000004">
    <property type="protein sequence ID" value="MFB9259198.1"/>
    <property type="molecule type" value="Genomic_DNA"/>
</dbReference>
<comment type="caution">
    <text evidence="5">The sequence shown here is derived from an EMBL/GenBank/DDBJ whole genome shotgun (WGS) entry which is preliminary data.</text>
</comment>
<evidence type="ECO:0000313" key="5">
    <source>
        <dbReference type="EMBL" id="MFB9259198.1"/>
    </source>
</evidence>
<dbReference type="PANTHER" id="PTHR43391:SF14">
    <property type="entry name" value="DEHYDROGENASE_REDUCTASE SDR FAMILY PROTEIN 7-LIKE"/>
    <property type="match status" value="1"/>
</dbReference>
<sequence length="271" mass="28738">MTGSRDRRRSVVVTGAGRGIGEATARMFADAGYLVGAYDLKQCTWAEGDDRVVTGALDVTDPAAWESALGDFATRTGGGIDVLVNNAGTLYGTPFIDASYEQDALLVDVNVKGVLYGCRAAFPFLRKGTRPAVINVCSASAIYGQAEMATYSATKFAVRGITEALDLEWRPHGVHVSSVWPLYVGTEMLAGVETAGMKNLGVTLTEDDVAAEIVAVADKAGRRSSGLVGRLRDALTDSVHRPVGQQATAMYLASQVIPGRILKFTNKRLTS</sequence>
<protein>
    <submittedName>
        <fullName evidence="5">SDR family oxidoreductase</fullName>
    </submittedName>
</protein>
<dbReference type="SUPFAM" id="SSF51735">
    <property type="entry name" value="NAD(P)-binding Rossmann-fold domains"/>
    <property type="match status" value="1"/>
</dbReference>
<keyword evidence="2" id="KW-0521">NADP</keyword>
<dbReference type="RefSeq" id="WP_182633340.1">
    <property type="nucleotide sequence ID" value="NZ_JAALDM010000271.1"/>
</dbReference>
<name>A0ABV5JNC3_9ACTN</name>
<evidence type="ECO:0000256" key="4">
    <source>
        <dbReference type="RuleBase" id="RU000363"/>
    </source>
</evidence>
<evidence type="ECO:0000256" key="1">
    <source>
        <dbReference type="ARBA" id="ARBA00006484"/>
    </source>
</evidence>
<dbReference type="PRINTS" id="PR00080">
    <property type="entry name" value="SDRFAMILY"/>
</dbReference>
<dbReference type="Proteomes" id="UP001589700">
    <property type="component" value="Unassembled WGS sequence"/>
</dbReference>
<accession>A0ABV5JNC3</accession>
<evidence type="ECO:0000256" key="2">
    <source>
        <dbReference type="ARBA" id="ARBA00022857"/>
    </source>
</evidence>
<organism evidence="5 6">
    <name type="scientific">Dietzia aerolata</name>
    <dbReference type="NCBI Taxonomy" id="595984"/>
    <lineage>
        <taxon>Bacteria</taxon>
        <taxon>Bacillati</taxon>
        <taxon>Actinomycetota</taxon>
        <taxon>Actinomycetes</taxon>
        <taxon>Mycobacteriales</taxon>
        <taxon>Dietziaceae</taxon>
        <taxon>Dietzia</taxon>
    </lineage>
</organism>
<keyword evidence="3" id="KW-0560">Oxidoreductase</keyword>